<protein>
    <submittedName>
        <fullName evidence="1">Uncharacterized protein</fullName>
    </submittedName>
</protein>
<comment type="caution">
    <text evidence="1">The sequence shown here is derived from an EMBL/GenBank/DDBJ whole genome shotgun (WGS) entry which is preliminary data.</text>
</comment>
<organism evidence="1">
    <name type="scientific">marine sediment metagenome</name>
    <dbReference type="NCBI Taxonomy" id="412755"/>
    <lineage>
        <taxon>unclassified sequences</taxon>
        <taxon>metagenomes</taxon>
        <taxon>ecological metagenomes</taxon>
    </lineage>
</organism>
<accession>A0A0F9EBF5</accession>
<gene>
    <name evidence="1" type="ORF">LCGC14_2096550</name>
</gene>
<evidence type="ECO:0000313" key="1">
    <source>
        <dbReference type="EMBL" id="KKL71274.1"/>
    </source>
</evidence>
<proteinExistence type="predicted"/>
<sequence>MNVIHAENIIAGELNEFEQAIRLLKRLHECKARQYLDSWCKRGEAGVYHNVMRKLDRMGNIYQPYADHETEITDWFPLVDCIADTAVYNLKWLGRMGQWHPEALASLTAYVCEQERLQAKEK</sequence>
<dbReference type="EMBL" id="LAZR01025643">
    <property type="protein sequence ID" value="KKL71274.1"/>
    <property type="molecule type" value="Genomic_DNA"/>
</dbReference>
<dbReference type="AlphaFoldDB" id="A0A0F9EBF5"/>
<reference evidence="1" key="1">
    <citation type="journal article" date="2015" name="Nature">
        <title>Complex archaea that bridge the gap between prokaryotes and eukaryotes.</title>
        <authorList>
            <person name="Spang A."/>
            <person name="Saw J.H."/>
            <person name="Jorgensen S.L."/>
            <person name="Zaremba-Niedzwiedzka K."/>
            <person name="Martijn J."/>
            <person name="Lind A.E."/>
            <person name="van Eijk R."/>
            <person name="Schleper C."/>
            <person name="Guy L."/>
            <person name="Ettema T.J."/>
        </authorList>
    </citation>
    <scope>NUCLEOTIDE SEQUENCE</scope>
</reference>
<name>A0A0F9EBF5_9ZZZZ</name>